<dbReference type="EMBL" id="LHPG02000015">
    <property type="protein sequence ID" value="PRW33786.1"/>
    <property type="molecule type" value="Genomic_DNA"/>
</dbReference>
<comment type="caution">
    <text evidence="1">The sequence shown here is derived from an EMBL/GenBank/DDBJ whole genome shotgun (WGS) entry which is preliminary data.</text>
</comment>
<dbReference type="InterPro" id="IPR011008">
    <property type="entry name" value="Dimeric_a/b-barrel"/>
</dbReference>
<dbReference type="Proteomes" id="UP000239899">
    <property type="component" value="Unassembled WGS sequence"/>
</dbReference>
<evidence type="ECO:0000313" key="1">
    <source>
        <dbReference type="EMBL" id="PRW33786.1"/>
    </source>
</evidence>
<organism evidence="1 2">
    <name type="scientific">Chlorella sorokiniana</name>
    <name type="common">Freshwater green alga</name>
    <dbReference type="NCBI Taxonomy" id="3076"/>
    <lineage>
        <taxon>Eukaryota</taxon>
        <taxon>Viridiplantae</taxon>
        <taxon>Chlorophyta</taxon>
        <taxon>core chlorophytes</taxon>
        <taxon>Trebouxiophyceae</taxon>
        <taxon>Chlorellales</taxon>
        <taxon>Chlorellaceae</taxon>
        <taxon>Chlorella clade</taxon>
        <taxon>Chlorella</taxon>
    </lineage>
</organism>
<reference evidence="1 2" key="1">
    <citation type="journal article" date="2018" name="Plant J.">
        <title>Genome sequences of Chlorella sorokiniana UTEX 1602 and Micractinium conductrix SAG 241.80: implications to maltose excretion by a green alga.</title>
        <authorList>
            <person name="Arriola M.B."/>
            <person name="Velmurugan N."/>
            <person name="Zhang Y."/>
            <person name="Plunkett M.H."/>
            <person name="Hondzo H."/>
            <person name="Barney B.M."/>
        </authorList>
    </citation>
    <scope>NUCLEOTIDE SEQUENCE [LARGE SCALE GENOMIC DNA]</scope>
    <source>
        <strain evidence="2">UTEX 1602</strain>
    </source>
</reference>
<accession>A0A2P6THN5</accession>
<dbReference type="SUPFAM" id="SSF54909">
    <property type="entry name" value="Dimeric alpha+beta barrel"/>
    <property type="match status" value="1"/>
</dbReference>
<dbReference type="PANTHER" id="PTHR40624">
    <property type="entry name" value="BIOSYNTHESIS MONOOXYGENASE, PUTATIVE (AFU_ORTHOLOGUE AFUA_1G12025)-RELATED"/>
    <property type="match status" value="1"/>
</dbReference>
<dbReference type="PANTHER" id="PTHR40624:SF1">
    <property type="entry name" value="BIOSYNTHESIS MONOOXYGENASE, PUTATIVE (AFU_ORTHOLOGUE AFUA_1G12025)-RELATED"/>
    <property type="match status" value="1"/>
</dbReference>
<keyword evidence="2" id="KW-1185">Reference proteome</keyword>
<dbReference type="AlphaFoldDB" id="A0A2P6THN5"/>
<sequence length="115" mass="13343">MTAEQEQIFVLCVWLKFASVADRDEFIHKFWAPLAEYVKAHEHGTLAYEIAIADSDPLKIQVFERYQTKAYFTDVHQTSEPYLAFKAAQAPWRKEHAVEVTGQSYYETGIGHMTR</sequence>
<dbReference type="OrthoDB" id="10011777at2759"/>
<evidence type="ECO:0000313" key="2">
    <source>
        <dbReference type="Proteomes" id="UP000239899"/>
    </source>
</evidence>
<proteinExistence type="predicted"/>
<name>A0A2P6THN5_CHLSO</name>
<gene>
    <name evidence="1" type="ORF">C2E21_7443</name>
</gene>
<protein>
    <submittedName>
        <fullName evidence="1">Autophagy-related 9</fullName>
    </submittedName>
</protein>
<dbReference type="STRING" id="3076.A0A2P6THN5"/>
<dbReference type="Gene3D" id="3.30.70.100">
    <property type="match status" value="1"/>
</dbReference>